<dbReference type="InterPro" id="IPR020471">
    <property type="entry name" value="AKR"/>
</dbReference>
<accession>A0A928KY36</accession>
<dbReference type="Pfam" id="PF00248">
    <property type="entry name" value="Aldo_ket_red"/>
    <property type="match status" value="1"/>
</dbReference>
<evidence type="ECO:0000313" key="6">
    <source>
        <dbReference type="Proteomes" id="UP000754750"/>
    </source>
</evidence>
<dbReference type="PANTHER" id="PTHR43638">
    <property type="entry name" value="OXIDOREDUCTASE, ALDO/KETO REDUCTASE FAMILY PROTEIN"/>
    <property type="match status" value="1"/>
</dbReference>
<dbReference type="SUPFAM" id="SSF51430">
    <property type="entry name" value="NAD(P)-linked oxidoreductase"/>
    <property type="match status" value="1"/>
</dbReference>
<protein>
    <submittedName>
        <fullName evidence="5">Aldo/keto reductase</fullName>
    </submittedName>
</protein>
<dbReference type="AlphaFoldDB" id="A0A928KY36"/>
<feature type="domain" description="NADP-dependent oxidoreductase" evidence="4">
    <location>
        <begin position="7"/>
        <end position="262"/>
    </location>
</feature>
<dbReference type="Proteomes" id="UP000754750">
    <property type="component" value="Unassembled WGS sequence"/>
</dbReference>
<dbReference type="RefSeq" id="WP_326840505.1">
    <property type="nucleotide sequence ID" value="NZ_JBKWRC010000006.1"/>
</dbReference>
<dbReference type="EMBL" id="SVNY01000004">
    <property type="protein sequence ID" value="MBE6833754.1"/>
    <property type="molecule type" value="Genomic_DNA"/>
</dbReference>
<feature type="binding site" evidence="2">
    <location>
        <position position="105"/>
    </location>
    <ligand>
        <name>substrate</name>
    </ligand>
</feature>
<feature type="active site" description="Proton donor" evidence="1">
    <location>
        <position position="46"/>
    </location>
</feature>
<evidence type="ECO:0000256" key="3">
    <source>
        <dbReference type="PIRSR" id="PIRSR000097-3"/>
    </source>
</evidence>
<dbReference type="GO" id="GO:0016491">
    <property type="term" value="F:oxidoreductase activity"/>
    <property type="evidence" value="ECO:0007669"/>
    <property type="project" value="InterPro"/>
</dbReference>
<name>A0A928KY36_9FIRM</name>
<dbReference type="PRINTS" id="PR00069">
    <property type="entry name" value="ALDKETRDTASE"/>
</dbReference>
<proteinExistence type="predicted"/>
<reference evidence="5" key="1">
    <citation type="submission" date="2019-04" db="EMBL/GenBank/DDBJ databases">
        <title>Evolution of Biomass-Degrading Anaerobic Consortia Revealed by Metagenomics.</title>
        <authorList>
            <person name="Peng X."/>
        </authorList>
    </citation>
    <scope>NUCLEOTIDE SEQUENCE</scope>
    <source>
        <strain evidence="5">SIG551</strain>
    </source>
</reference>
<dbReference type="Gene3D" id="3.20.20.100">
    <property type="entry name" value="NADP-dependent oxidoreductase domain"/>
    <property type="match status" value="1"/>
</dbReference>
<dbReference type="PIRSF" id="PIRSF000097">
    <property type="entry name" value="AKR"/>
    <property type="match status" value="1"/>
</dbReference>
<evidence type="ECO:0000259" key="4">
    <source>
        <dbReference type="Pfam" id="PF00248"/>
    </source>
</evidence>
<evidence type="ECO:0000256" key="2">
    <source>
        <dbReference type="PIRSR" id="PIRSR000097-2"/>
    </source>
</evidence>
<feature type="site" description="Lowers pKa of active site Tyr" evidence="3">
    <location>
        <position position="72"/>
    </location>
</feature>
<organism evidence="5 6">
    <name type="scientific">Faecalispora sporosphaeroides</name>
    <dbReference type="NCBI Taxonomy" id="1549"/>
    <lineage>
        <taxon>Bacteria</taxon>
        <taxon>Bacillati</taxon>
        <taxon>Bacillota</taxon>
        <taxon>Clostridia</taxon>
        <taxon>Eubacteriales</taxon>
        <taxon>Oscillospiraceae</taxon>
        <taxon>Faecalispora</taxon>
    </lineage>
</organism>
<dbReference type="InterPro" id="IPR036812">
    <property type="entry name" value="NAD(P)_OxRdtase_dom_sf"/>
</dbReference>
<dbReference type="InterPro" id="IPR023210">
    <property type="entry name" value="NADP_OxRdtase_dom"/>
</dbReference>
<sequence length="276" mass="30820">MELCDYKLGMGTWQMAENRAPGPEERRALSFGIENGLTLIDTAEMYGSGSAETLVGEVIRTVRRDSLYLVSKVYPHNASRKKMKEACHASLRRLGTDTLDLYLLHWRGSVPLEETVSAFEELRREGCIRRWGVSNFDVSDMEELWSVPGGNACAANQVLYHIASRGVEFDLLPWLCEHRVPLMAYSPLAHSARYRSAIASSTALRDIAAAHGASIYQIMLAFLARQENVIAIPKASSAKHVAENLNSLNIRLTPDELRRIDADFAPPTKKTELDML</sequence>
<dbReference type="CDD" id="cd19138">
    <property type="entry name" value="AKR_YeaE"/>
    <property type="match status" value="1"/>
</dbReference>
<gene>
    <name evidence="5" type="ORF">E7512_09280</name>
</gene>
<evidence type="ECO:0000256" key="1">
    <source>
        <dbReference type="PIRSR" id="PIRSR000097-1"/>
    </source>
</evidence>
<dbReference type="PANTHER" id="PTHR43638:SF3">
    <property type="entry name" value="ALDEHYDE REDUCTASE"/>
    <property type="match status" value="1"/>
</dbReference>
<evidence type="ECO:0000313" key="5">
    <source>
        <dbReference type="EMBL" id="MBE6833754.1"/>
    </source>
</evidence>
<comment type="caution">
    <text evidence="5">The sequence shown here is derived from an EMBL/GenBank/DDBJ whole genome shotgun (WGS) entry which is preliminary data.</text>
</comment>